<feature type="domain" description="Strictosidine synthase conserved region" evidence="5">
    <location>
        <begin position="67"/>
        <end position="143"/>
    </location>
</feature>
<dbReference type="InterPro" id="IPR018119">
    <property type="entry name" value="Strictosidine_synth_cons-reg"/>
</dbReference>
<dbReference type="PANTHER" id="PTHR10426">
    <property type="entry name" value="STRICTOSIDINE SYNTHASE-RELATED"/>
    <property type="match status" value="1"/>
</dbReference>
<dbReference type="GO" id="GO:0005773">
    <property type="term" value="C:vacuole"/>
    <property type="evidence" value="ECO:0007669"/>
    <property type="project" value="UniProtKB-SubCell"/>
</dbReference>
<accession>A0A7J8YSR9</accession>
<evidence type="ECO:0000313" key="6">
    <source>
        <dbReference type="EMBL" id="MBA0702621.1"/>
    </source>
</evidence>
<dbReference type="GO" id="GO:0016787">
    <property type="term" value="F:hydrolase activity"/>
    <property type="evidence" value="ECO:0007669"/>
    <property type="project" value="TreeGrafter"/>
</dbReference>
<evidence type="ECO:0000256" key="3">
    <source>
        <dbReference type="ARBA" id="ARBA00022554"/>
    </source>
</evidence>
<keyword evidence="3" id="KW-0926">Vacuole</keyword>
<comment type="subcellular location">
    <subcellularLocation>
        <location evidence="1">Vacuole</location>
    </subcellularLocation>
</comment>
<keyword evidence="4" id="KW-0325">Glycoprotein</keyword>
<comment type="similarity">
    <text evidence="2">Belongs to the strictosidine synthase family.</text>
</comment>
<organism evidence="6 7">
    <name type="scientific">Gossypium aridum</name>
    <name type="common">American cotton</name>
    <name type="synonym">Erioxylum aridum</name>
    <dbReference type="NCBI Taxonomy" id="34290"/>
    <lineage>
        <taxon>Eukaryota</taxon>
        <taxon>Viridiplantae</taxon>
        <taxon>Streptophyta</taxon>
        <taxon>Embryophyta</taxon>
        <taxon>Tracheophyta</taxon>
        <taxon>Spermatophyta</taxon>
        <taxon>Magnoliopsida</taxon>
        <taxon>eudicotyledons</taxon>
        <taxon>Gunneridae</taxon>
        <taxon>Pentapetalae</taxon>
        <taxon>rosids</taxon>
        <taxon>malvids</taxon>
        <taxon>Malvales</taxon>
        <taxon>Malvaceae</taxon>
        <taxon>Malvoideae</taxon>
        <taxon>Gossypium</taxon>
    </lineage>
</organism>
<reference evidence="6 7" key="1">
    <citation type="journal article" date="2019" name="Genome Biol. Evol.">
        <title>Insights into the evolution of the New World diploid cottons (Gossypium, subgenus Houzingenia) based on genome sequencing.</title>
        <authorList>
            <person name="Grover C.E."/>
            <person name="Arick M.A. 2nd"/>
            <person name="Thrash A."/>
            <person name="Conover J.L."/>
            <person name="Sanders W.S."/>
            <person name="Peterson D.G."/>
            <person name="Frelichowski J.E."/>
            <person name="Scheffler J.A."/>
            <person name="Scheffler B.E."/>
            <person name="Wendel J.F."/>
        </authorList>
    </citation>
    <scope>NUCLEOTIDE SEQUENCE [LARGE SCALE GENOMIC DNA]</scope>
    <source>
        <strain evidence="6">185</strain>
        <tissue evidence="6">Leaf</tissue>
    </source>
</reference>
<dbReference type="Pfam" id="PF03088">
    <property type="entry name" value="Str_synth"/>
    <property type="match status" value="1"/>
</dbReference>
<feature type="non-terminal residue" evidence="6">
    <location>
        <position position="154"/>
    </location>
</feature>
<dbReference type="PANTHER" id="PTHR10426:SF86">
    <property type="entry name" value="PROTEIN STRICTOSIDINE SYNTHASE-LIKE 10-LIKE"/>
    <property type="match status" value="1"/>
</dbReference>
<dbReference type="AlphaFoldDB" id="A0A7J8YSR9"/>
<evidence type="ECO:0000259" key="5">
    <source>
        <dbReference type="Pfam" id="PF03088"/>
    </source>
</evidence>
<dbReference type="EMBL" id="JABFAA010352684">
    <property type="protein sequence ID" value="MBA0702621.1"/>
    <property type="molecule type" value="Genomic_DNA"/>
</dbReference>
<evidence type="ECO:0000256" key="4">
    <source>
        <dbReference type="ARBA" id="ARBA00023180"/>
    </source>
</evidence>
<name>A0A7J8YSR9_GOSAI</name>
<proteinExistence type="inferred from homology"/>
<evidence type="ECO:0000256" key="1">
    <source>
        <dbReference type="ARBA" id="ARBA00004116"/>
    </source>
</evidence>
<gene>
    <name evidence="6" type="ORF">Goari_022431</name>
</gene>
<dbReference type="Gene3D" id="2.120.10.30">
    <property type="entry name" value="TolB, C-terminal domain"/>
    <property type="match status" value="1"/>
</dbReference>
<dbReference type="SUPFAM" id="SSF63829">
    <property type="entry name" value="Calcium-dependent phosphotriesterase"/>
    <property type="match status" value="1"/>
</dbReference>
<sequence length="154" mass="17317">ERKLCDGIRDSNIEPICGRPLGLKFDTQTCLLYIAYAYFGILVVGSNGGTTIRLAISAEGVLFKFTNGLDIDTSTRMVYFTNSSILFQRMDANFLVSSSDRTGWLLKYNPYIRDVSVLYDGLAFPNWVALSANNSFILVNESEQLKMVFQIELE</sequence>
<dbReference type="Proteomes" id="UP000593577">
    <property type="component" value="Unassembled WGS sequence"/>
</dbReference>
<evidence type="ECO:0000313" key="7">
    <source>
        <dbReference type="Proteomes" id="UP000593577"/>
    </source>
</evidence>
<dbReference type="GO" id="GO:0012505">
    <property type="term" value="C:endomembrane system"/>
    <property type="evidence" value="ECO:0007669"/>
    <property type="project" value="TreeGrafter"/>
</dbReference>
<comment type="caution">
    <text evidence="6">The sequence shown here is derived from an EMBL/GenBank/DDBJ whole genome shotgun (WGS) entry which is preliminary data.</text>
</comment>
<protein>
    <recommendedName>
        <fullName evidence="5">Strictosidine synthase conserved region domain-containing protein</fullName>
    </recommendedName>
</protein>
<keyword evidence="7" id="KW-1185">Reference proteome</keyword>
<evidence type="ECO:0000256" key="2">
    <source>
        <dbReference type="ARBA" id="ARBA00009191"/>
    </source>
</evidence>
<dbReference type="InterPro" id="IPR011042">
    <property type="entry name" value="6-blade_b-propeller_TolB-like"/>
</dbReference>